<dbReference type="InterPro" id="IPR003959">
    <property type="entry name" value="ATPase_AAA_core"/>
</dbReference>
<dbReference type="InterPro" id="IPR054472">
    <property type="entry name" value="WHD"/>
</dbReference>
<dbReference type="EMBL" id="CP000360">
    <property type="protein sequence ID" value="ABF39864.1"/>
    <property type="molecule type" value="Genomic_DNA"/>
</dbReference>
<dbReference type="InterPro" id="IPR027417">
    <property type="entry name" value="P-loop_NTPase"/>
</dbReference>
<organism evidence="2 3">
    <name type="scientific">Koribacter versatilis (strain Ellin345)</name>
    <dbReference type="NCBI Taxonomy" id="204669"/>
    <lineage>
        <taxon>Bacteria</taxon>
        <taxon>Pseudomonadati</taxon>
        <taxon>Acidobacteriota</taxon>
        <taxon>Terriglobia</taxon>
        <taxon>Terriglobales</taxon>
        <taxon>Candidatus Korobacteraceae</taxon>
        <taxon>Candidatus Korobacter</taxon>
    </lineage>
</organism>
<dbReference type="InterPro" id="IPR003593">
    <property type="entry name" value="AAA+_ATPase"/>
</dbReference>
<dbReference type="STRING" id="204669.Acid345_0859"/>
<dbReference type="Pfam" id="PF00004">
    <property type="entry name" value="AAA"/>
    <property type="match status" value="1"/>
</dbReference>
<reference evidence="2 3" key="1">
    <citation type="journal article" date="2009" name="Appl. Environ. Microbiol.">
        <title>Three genomes from the phylum Acidobacteria provide insight into the lifestyles of these microorganisms in soils.</title>
        <authorList>
            <person name="Ward N.L."/>
            <person name="Challacombe J.F."/>
            <person name="Janssen P.H."/>
            <person name="Henrissat B."/>
            <person name="Coutinho P.M."/>
            <person name="Wu M."/>
            <person name="Xie G."/>
            <person name="Haft D.H."/>
            <person name="Sait M."/>
            <person name="Badger J."/>
            <person name="Barabote R.D."/>
            <person name="Bradley B."/>
            <person name="Brettin T.S."/>
            <person name="Brinkac L.M."/>
            <person name="Bruce D."/>
            <person name="Creasy T."/>
            <person name="Daugherty S.C."/>
            <person name="Davidsen T.M."/>
            <person name="DeBoy R.T."/>
            <person name="Detter J.C."/>
            <person name="Dodson R.J."/>
            <person name="Durkin A.S."/>
            <person name="Ganapathy A."/>
            <person name="Gwinn-Giglio M."/>
            <person name="Han C.S."/>
            <person name="Khouri H."/>
            <person name="Kiss H."/>
            <person name="Kothari S.P."/>
            <person name="Madupu R."/>
            <person name="Nelson K.E."/>
            <person name="Nelson W.C."/>
            <person name="Paulsen I."/>
            <person name="Penn K."/>
            <person name="Ren Q."/>
            <person name="Rosovitz M.J."/>
            <person name="Selengut J.D."/>
            <person name="Shrivastava S."/>
            <person name="Sullivan S.A."/>
            <person name="Tapia R."/>
            <person name="Thompson L.S."/>
            <person name="Watkins K.L."/>
            <person name="Yang Q."/>
            <person name="Yu C."/>
            <person name="Zafar N."/>
            <person name="Zhou L."/>
            <person name="Kuske C.R."/>
        </authorList>
    </citation>
    <scope>NUCLEOTIDE SEQUENCE [LARGE SCALE GENOMIC DNA]</scope>
    <source>
        <strain evidence="2 3">Ellin345</strain>
    </source>
</reference>
<dbReference type="EnsemblBacteria" id="ABF39864">
    <property type="protein sequence ID" value="ABF39864"/>
    <property type="gene ID" value="Acid345_0859"/>
</dbReference>
<name>Q1ITD6_KORVE</name>
<accession>Q1ITD6</accession>
<feature type="domain" description="AAA+ ATPase" evidence="1">
    <location>
        <begin position="419"/>
        <end position="551"/>
    </location>
</feature>
<dbReference type="HOGENOM" id="CLU_016564_1_0_0"/>
<evidence type="ECO:0000259" key="1">
    <source>
        <dbReference type="SMART" id="SM00382"/>
    </source>
</evidence>
<dbReference type="GO" id="GO:0005524">
    <property type="term" value="F:ATP binding"/>
    <property type="evidence" value="ECO:0007669"/>
    <property type="project" value="InterPro"/>
</dbReference>
<sequence>MSTATAMSWTEANHTYLVAEFARLKERLGMTAMLASGIPEPQDSPFAIDRLTAMFGLTDFERDLLLLCAGVEMDSELAARCAEMHQLSQRPYVTFGLAMSLLENPHWSAFTPVRPLRRFHLVELSNSGGFATAPVRIDERVLHYLAGMHVPDPSLNSLITPIAGAPLVAEEHRNTATSIARILREASQVAPVLHLCGDDAFGQEDVAALVTQALGLELFSIRLEDLPGSTQDLERLVWLLEREALLLPATFLLQCGNSSMTAAANYLADKLPFSFFLATQEPVRLHRAYARFDVNKPAAREQHDLWVRALNGAASNMNGGLARISQQFRLSARMIYHTGMLASTNSAELNPDTLWKACRSLARPKLEDLAQRISPAATWGDIVLPELQMRMLRHMSTQAWHRMRVHEHWGFAGKGKRGLGVSALFCGESGTGKTLAAEVLASELGLDLYRIDLASVVSKYIGETEKNLKIIFDAAEEGGVLLLFDEADALFGKRGEVKDSHDRYANIEVGYLLQRMESYAGLAVLTTNLKASLDRAFQRRLRFTITFPFPDAAQREAIWAKVFPSSTPTRGLDMKKLSQLNVAGGNIRNIALNAAFLAADCDGPVGMEHLLEAAKLEAHKIERPLAGAELRGWV</sequence>
<evidence type="ECO:0000313" key="2">
    <source>
        <dbReference type="EMBL" id="ABF39864.1"/>
    </source>
</evidence>
<proteinExistence type="predicted"/>
<dbReference type="eggNOG" id="COG0464">
    <property type="taxonomic scope" value="Bacteria"/>
</dbReference>
<dbReference type="Gene3D" id="3.40.50.300">
    <property type="entry name" value="P-loop containing nucleotide triphosphate hydrolases"/>
    <property type="match status" value="1"/>
</dbReference>
<dbReference type="Proteomes" id="UP000002432">
    <property type="component" value="Chromosome"/>
</dbReference>
<dbReference type="KEGG" id="aba:Acid345_0859"/>
<gene>
    <name evidence="2" type="ordered locus">Acid345_0859</name>
</gene>
<dbReference type="PANTHER" id="PTHR46411:SF3">
    <property type="entry name" value="AAA+ ATPASE DOMAIN-CONTAINING PROTEIN"/>
    <property type="match status" value="1"/>
</dbReference>
<dbReference type="CDD" id="cd19481">
    <property type="entry name" value="RecA-like_protease"/>
    <property type="match status" value="1"/>
</dbReference>
<dbReference type="SMART" id="SM00382">
    <property type="entry name" value="AAA"/>
    <property type="match status" value="1"/>
</dbReference>
<protein>
    <submittedName>
        <fullName evidence="2">AAA ATPase</fullName>
    </submittedName>
</protein>
<dbReference type="Pfam" id="PF22977">
    <property type="entry name" value="WHD"/>
    <property type="match status" value="1"/>
</dbReference>
<keyword evidence="3" id="KW-1185">Reference proteome</keyword>
<dbReference type="OrthoDB" id="9806903at2"/>
<dbReference type="RefSeq" id="WP_011521666.1">
    <property type="nucleotide sequence ID" value="NC_008009.1"/>
</dbReference>
<dbReference type="GO" id="GO:0016887">
    <property type="term" value="F:ATP hydrolysis activity"/>
    <property type="evidence" value="ECO:0007669"/>
    <property type="project" value="InterPro"/>
</dbReference>
<dbReference type="PANTHER" id="PTHR46411">
    <property type="entry name" value="FAMILY ATPASE, PUTATIVE-RELATED"/>
    <property type="match status" value="1"/>
</dbReference>
<dbReference type="AlphaFoldDB" id="Q1ITD6"/>
<dbReference type="SUPFAM" id="SSF52540">
    <property type="entry name" value="P-loop containing nucleoside triphosphate hydrolases"/>
    <property type="match status" value="1"/>
</dbReference>
<evidence type="ECO:0000313" key="3">
    <source>
        <dbReference type="Proteomes" id="UP000002432"/>
    </source>
</evidence>